<dbReference type="Proteomes" id="UP000199689">
    <property type="component" value="Unassembled WGS sequence"/>
</dbReference>
<dbReference type="RefSeq" id="WP_091363496.1">
    <property type="nucleotide sequence ID" value="NZ_FMXA01000005.1"/>
</dbReference>
<dbReference type="GO" id="GO:0006355">
    <property type="term" value="P:regulation of DNA-templated transcription"/>
    <property type="evidence" value="ECO:0007669"/>
    <property type="project" value="InterPro"/>
</dbReference>
<evidence type="ECO:0000313" key="5">
    <source>
        <dbReference type="Proteomes" id="UP000199689"/>
    </source>
</evidence>
<dbReference type="STRING" id="209880.SAMN02910343_00506"/>
<gene>
    <name evidence="4" type="ORF">SAMN02910343_00506</name>
</gene>
<proteinExistence type="predicted"/>
<evidence type="ECO:0000256" key="2">
    <source>
        <dbReference type="SAM" id="SignalP"/>
    </source>
</evidence>
<evidence type="ECO:0000256" key="1">
    <source>
        <dbReference type="ARBA" id="ARBA00023159"/>
    </source>
</evidence>
<feature type="domain" description="Ada DNA repair metal-binding" evidence="3">
    <location>
        <begin position="46"/>
        <end position="71"/>
    </location>
</feature>
<dbReference type="InterPro" id="IPR004026">
    <property type="entry name" value="Ada_DNA_repair_Zn-bd"/>
</dbReference>
<keyword evidence="1" id="KW-0010">Activator</keyword>
<dbReference type="AlphaFoldDB" id="A0A1G5VAG4"/>
<dbReference type="Pfam" id="PF02805">
    <property type="entry name" value="Ada_Zn_binding"/>
    <property type="match status" value="1"/>
</dbReference>
<evidence type="ECO:0000313" key="4">
    <source>
        <dbReference type="EMBL" id="SDA42628.1"/>
    </source>
</evidence>
<dbReference type="Gene3D" id="3.40.10.10">
    <property type="entry name" value="DNA Methylphosphotriester Repair Domain"/>
    <property type="match status" value="1"/>
</dbReference>
<keyword evidence="5" id="KW-1185">Reference proteome</keyword>
<dbReference type="SUPFAM" id="SSF57884">
    <property type="entry name" value="Ada DNA repair protein, N-terminal domain (N-Ada 10)"/>
    <property type="match status" value="1"/>
</dbReference>
<evidence type="ECO:0000259" key="3">
    <source>
        <dbReference type="Pfam" id="PF02805"/>
    </source>
</evidence>
<keyword evidence="2" id="KW-0732">Signal</keyword>
<feature type="signal peptide" evidence="2">
    <location>
        <begin position="1"/>
        <end position="23"/>
    </location>
</feature>
<dbReference type="GO" id="GO:0008168">
    <property type="term" value="F:methyltransferase activity"/>
    <property type="evidence" value="ECO:0007669"/>
    <property type="project" value="InterPro"/>
</dbReference>
<organism evidence="4 5">
    <name type="scientific">Allisonella histaminiformans</name>
    <dbReference type="NCBI Taxonomy" id="209880"/>
    <lineage>
        <taxon>Bacteria</taxon>
        <taxon>Bacillati</taxon>
        <taxon>Bacillota</taxon>
        <taxon>Negativicutes</taxon>
        <taxon>Veillonellales</taxon>
        <taxon>Veillonellaceae</taxon>
        <taxon>Allisonella</taxon>
    </lineage>
</organism>
<dbReference type="GO" id="GO:0008270">
    <property type="term" value="F:zinc ion binding"/>
    <property type="evidence" value="ECO:0007669"/>
    <property type="project" value="InterPro"/>
</dbReference>
<reference evidence="4 5" key="1">
    <citation type="submission" date="2016-10" db="EMBL/GenBank/DDBJ databases">
        <authorList>
            <person name="de Groot N.N."/>
        </authorList>
    </citation>
    <scope>NUCLEOTIDE SEQUENCE [LARGE SCALE GENOMIC DNA]</scope>
    <source>
        <strain evidence="4 5">DSM 15230</strain>
    </source>
</reference>
<dbReference type="InterPro" id="IPR035451">
    <property type="entry name" value="Ada-like_dom_sf"/>
</dbReference>
<dbReference type="EMBL" id="FMXA01000005">
    <property type="protein sequence ID" value="SDA42628.1"/>
    <property type="molecule type" value="Genomic_DNA"/>
</dbReference>
<protein>
    <submittedName>
        <fullName evidence="4">Metal binding domain of Ada</fullName>
    </submittedName>
</protein>
<dbReference type="GO" id="GO:0006281">
    <property type="term" value="P:DNA repair"/>
    <property type="evidence" value="ECO:0007669"/>
    <property type="project" value="InterPro"/>
</dbReference>
<name>A0A1G5VAG4_9FIRM</name>
<sequence length="71" mass="8073">MKTLKKSLAMASLLICMTSSAFAYVGNSNSFKSHTEGCRFERKIRNDHRVYFKTKNEALHAGYVPCKVCRP</sequence>
<accession>A0A1G5VAG4</accession>
<dbReference type="OrthoDB" id="9785929at2"/>
<dbReference type="GeneID" id="96991490"/>
<feature type="chain" id="PRO_5011511637" evidence="2">
    <location>
        <begin position="24"/>
        <end position="71"/>
    </location>
</feature>
<dbReference type="GO" id="GO:0003677">
    <property type="term" value="F:DNA binding"/>
    <property type="evidence" value="ECO:0007669"/>
    <property type="project" value="InterPro"/>
</dbReference>